<proteinExistence type="predicted"/>
<reference evidence="2" key="1">
    <citation type="submission" date="2023-10" db="EMBL/GenBank/DDBJ databases">
        <authorList>
            <person name="Chen Y."/>
            <person name="Shah S."/>
            <person name="Dougan E. K."/>
            <person name="Thang M."/>
            <person name="Chan C."/>
        </authorList>
    </citation>
    <scope>NUCLEOTIDE SEQUENCE [LARGE SCALE GENOMIC DNA]</scope>
</reference>
<feature type="region of interest" description="Disordered" evidence="1">
    <location>
        <begin position="494"/>
        <end position="520"/>
    </location>
</feature>
<dbReference type="Proteomes" id="UP001189429">
    <property type="component" value="Unassembled WGS sequence"/>
</dbReference>
<feature type="non-terminal residue" evidence="2">
    <location>
        <position position="547"/>
    </location>
</feature>
<accession>A0ABN9PGE6</accession>
<evidence type="ECO:0000313" key="3">
    <source>
        <dbReference type="Proteomes" id="UP001189429"/>
    </source>
</evidence>
<comment type="caution">
    <text evidence="2">The sequence shown here is derived from an EMBL/GenBank/DDBJ whole genome shotgun (WGS) entry which is preliminary data.</text>
</comment>
<name>A0ABN9PGE6_9DINO</name>
<organism evidence="2 3">
    <name type="scientific">Prorocentrum cordatum</name>
    <dbReference type="NCBI Taxonomy" id="2364126"/>
    <lineage>
        <taxon>Eukaryota</taxon>
        <taxon>Sar</taxon>
        <taxon>Alveolata</taxon>
        <taxon>Dinophyceae</taxon>
        <taxon>Prorocentrales</taxon>
        <taxon>Prorocentraceae</taxon>
        <taxon>Prorocentrum</taxon>
    </lineage>
</organism>
<dbReference type="EMBL" id="CAUYUJ010000447">
    <property type="protein sequence ID" value="CAK0790583.1"/>
    <property type="molecule type" value="Genomic_DNA"/>
</dbReference>
<evidence type="ECO:0000313" key="2">
    <source>
        <dbReference type="EMBL" id="CAK0790583.1"/>
    </source>
</evidence>
<keyword evidence="3" id="KW-1185">Reference proteome</keyword>
<gene>
    <name evidence="2" type="ORF">PCOR1329_LOCUS1837</name>
</gene>
<evidence type="ECO:0000256" key="1">
    <source>
        <dbReference type="SAM" id="MobiDB-lite"/>
    </source>
</evidence>
<protein>
    <submittedName>
        <fullName evidence="2">Uncharacterized protein</fullName>
    </submittedName>
</protein>
<sequence>MSCRAPKDAALSLCVDVLACKGAPPGDRLNHEGKDATTLLNLRAAKRVDGKSLHKQVFCALVPAESCFADALDRRTHSLSAEQKEHRKTNRLRQVLVAKTVDEVNLEQPWTKRACVHRTVRYGGLLEKDTVALLTLAVPECGALKEGGCLPGPDGVLDEEFIQTAAEHKALKTRLPTLQRMYKWNGEQATSPTAKEFRRRLAARVDLRRPKAQGDLRLQFRPCEMSKIAGIVRRSAGWARRAPSAPAKELSREFIPGPKCFMKDAAKVAELLPTDWRKERWPLIPAEELDASSADLPRPARDGETLVTANVFMHQRRASLGARAGSGRACVRNRCKDCRKGQKPRLAPHALSNFPGLGRRPPEFWGASIGRQLLLALGRVAPTKAHLSGSGVGEAARQRATTQTREFLQEGMPGRTIAFPHGSIDDAVNSFPPGENVFQHTFAAVFHRGAGRPAAASYACADENVKYRADLRGALPAERAVPSCALARARLAQVDPGDAGETRAQGPATSMAAGSQEKEAAEGVDAAARVKNLSVLEDDAADAAELC</sequence>